<reference evidence="13 14" key="1">
    <citation type="submission" date="2011-02" db="EMBL/GenBank/DDBJ databases">
        <title>The Genome Sequence of Sphaeroforma arctica JP610.</title>
        <authorList>
            <consortium name="The Broad Institute Genome Sequencing Platform"/>
            <person name="Russ C."/>
            <person name="Cuomo C."/>
            <person name="Young S.K."/>
            <person name="Zeng Q."/>
            <person name="Gargeya S."/>
            <person name="Alvarado L."/>
            <person name="Berlin A."/>
            <person name="Chapman S.B."/>
            <person name="Chen Z."/>
            <person name="Freedman E."/>
            <person name="Gellesch M."/>
            <person name="Goldberg J."/>
            <person name="Griggs A."/>
            <person name="Gujja S."/>
            <person name="Heilman E."/>
            <person name="Heiman D."/>
            <person name="Howarth C."/>
            <person name="Mehta T."/>
            <person name="Neiman D."/>
            <person name="Pearson M."/>
            <person name="Roberts A."/>
            <person name="Saif S."/>
            <person name="Shea T."/>
            <person name="Shenoy N."/>
            <person name="Sisk P."/>
            <person name="Stolte C."/>
            <person name="Sykes S."/>
            <person name="White J."/>
            <person name="Yandava C."/>
            <person name="Burger G."/>
            <person name="Gray M.W."/>
            <person name="Holland P.W.H."/>
            <person name="King N."/>
            <person name="Lang F.B.F."/>
            <person name="Roger A.J."/>
            <person name="Ruiz-Trillo I."/>
            <person name="Haas B."/>
            <person name="Nusbaum C."/>
            <person name="Birren B."/>
        </authorList>
    </citation>
    <scope>NUCLEOTIDE SEQUENCE [LARGE SCALE GENOMIC DNA]</scope>
    <source>
        <strain evidence="13 14">JP610</strain>
    </source>
</reference>
<feature type="compositionally biased region" description="Low complexity" evidence="10">
    <location>
        <begin position="569"/>
        <end position="584"/>
    </location>
</feature>
<sequence>MSSRPIRKRAETHQANKILLDYNVGRTIGEGGFAKVKLARHKHTGEAIAIKIVDKTALSKVDVDRLTREVAALRTLTHQNICQLYEVYDCGDKLYMLMEYAPGGELFDYIVQKQRLKEHEARKFLREIAAAVAFCHQNNFVHRDLKPENLLLDANKSVKLIDFGLVSNPVEGHHVMLQTCCGSPAYAAPELIAGEEYVGVKADMWSLGVLMYALLCGFLPFDHDNITILYEMITSAKYEVPDWVSPESADLIAQLLRPTPSERLSIEDLLAHPWMNKGYENEPKLTSASTVKTALDSDVLLEMSSYICKPVDAITEYLQTNKFGPVSTLYALLNIKKTRGEWPPIYPGAKNKLDTSTTSSPAPVKAASSSASRPTHAASASVDNIDMAGSAPHLYTQASVGSTSLRNPSNEVGSIPLTQSTCKPVRSHSTDAGEYLRHGTGETIDMAGFEAAQSPGPTPMDTSNSPPSYTHAHSMQGSPVTTGHYQKHSLDNKYDYLAQTGSNGASMFASHSDDVFSTRAPADPMELSEEDPHSRRSNDDMSTPTNAGKFSFDQLTFTIKNALGGGNKAGNNGAGSSQNNGSSNDPTSPKKDPMAYLPISVSGMFTVDSTSGKAAKDVLHEIIRVLIHNEIHFAQKEPFLLGCKKQEGGKSIVWDMEICHIEKLNLRGIKFKRTKGEFMKYKGLVATILAQANL</sequence>
<dbReference type="CDD" id="cd12121">
    <property type="entry name" value="MARK_C_like"/>
    <property type="match status" value="1"/>
</dbReference>
<dbReference type="SUPFAM" id="SSF56112">
    <property type="entry name" value="Protein kinase-like (PK-like)"/>
    <property type="match status" value="1"/>
</dbReference>
<dbReference type="AlphaFoldDB" id="A0A0L0FPN0"/>
<dbReference type="GO" id="GO:0035556">
    <property type="term" value="P:intracellular signal transduction"/>
    <property type="evidence" value="ECO:0007669"/>
    <property type="project" value="TreeGrafter"/>
</dbReference>
<dbReference type="SUPFAM" id="SSF103243">
    <property type="entry name" value="KA1-like"/>
    <property type="match status" value="1"/>
</dbReference>
<dbReference type="eggNOG" id="KOG0586">
    <property type="taxonomic scope" value="Eukaryota"/>
</dbReference>
<dbReference type="GeneID" id="25909315"/>
<comment type="catalytic activity">
    <reaction evidence="8">
        <text>L-seryl-[protein] + ATP = O-phospho-L-seryl-[protein] + ADP + H(+)</text>
        <dbReference type="Rhea" id="RHEA:17989"/>
        <dbReference type="Rhea" id="RHEA-COMP:9863"/>
        <dbReference type="Rhea" id="RHEA-COMP:11604"/>
        <dbReference type="ChEBI" id="CHEBI:15378"/>
        <dbReference type="ChEBI" id="CHEBI:29999"/>
        <dbReference type="ChEBI" id="CHEBI:30616"/>
        <dbReference type="ChEBI" id="CHEBI:83421"/>
        <dbReference type="ChEBI" id="CHEBI:456216"/>
        <dbReference type="EC" id="2.7.11.1"/>
    </reaction>
</comment>
<evidence type="ECO:0000259" key="12">
    <source>
        <dbReference type="PROSITE" id="PS50032"/>
    </source>
</evidence>
<evidence type="ECO:0000256" key="9">
    <source>
        <dbReference type="PROSITE-ProRule" id="PRU10141"/>
    </source>
</evidence>
<feature type="compositionally biased region" description="Low complexity" evidence="10">
    <location>
        <begin position="355"/>
        <end position="374"/>
    </location>
</feature>
<keyword evidence="4 9" id="KW-0547">Nucleotide-binding</keyword>
<dbReference type="GO" id="GO:0106310">
    <property type="term" value="F:protein serine kinase activity"/>
    <property type="evidence" value="ECO:0007669"/>
    <property type="project" value="RHEA"/>
</dbReference>
<feature type="compositionally biased region" description="Polar residues" evidence="10">
    <location>
        <begin position="401"/>
        <end position="422"/>
    </location>
</feature>
<evidence type="ECO:0000259" key="11">
    <source>
        <dbReference type="PROSITE" id="PS50011"/>
    </source>
</evidence>
<dbReference type="Gene3D" id="1.10.510.10">
    <property type="entry name" value="Transferase(Phosphotransferase) domain 1"/>
    <property type="match status" value="1"/>
</dbReference>
<dbReference type="InterPro" id="IPR017441">
    <property type="entry name" value="Protein_kinase_ATP_BS"/>
</dbReference>
<keyword evidence="3" id="KW-0808">Transferase</keyword>
<dbReference type="PROSITE" id="PS50032">
    <property type="entry name" value="KA1"/>
    <property type="match status" value="1"/>
</dbReference>
<dbReference type="PROSITE" id="PS00108">
    <property type="entry name" value="PROTEIN_KINASE_ST"/>
    <property type="match status" value="1"/>
</dbReference>
<feature type="region of interest" description="Disordered" evidence="10">
    <location>
        <begin position="515"/>
        <end position="549"/>
    </location>
</feature>
<evidence type="ECO:0000256" key="8">
    <source>
        <dbReference type="ARBA" id="ARBA00048679"/>
    </source>
</evidence>
<organism evidence="13 14">
    <name type="scientific">Sphaeroforma arctica JP610</name>
    <dbReference type="NCBI Taxonomy" id="667725"/>
    <lineage>
        <taxon>Eukaryota</taxon>
        <taxon>Ichthyosporea</taxon>
        <taxon>Ichthyophonida</taxon>
        <taxon>Sphaeroforma</taxon>
    </lineage>
</organism>
<dbReference type="PANTHER" id="PTHR24346">
    <property type="entry name" value="MAP/MICROTUBULE AFFINITY-REGULATING KINASE"/>
    <property type="match status" value="1"/>
</dbReference>
<evidence type="ECO:0000313" key="13">
    <source>
        <dbReference type="EMBL" id="KNC78770.1"/>
    </source>
</evidence>
<dbReference type="PROSITE" id="PS50011">
    <property type="entry name" value="PROTEIN_KINASE_DOM"/>
    <property type="match status" value="1"/>
</dbReference>
<dbReference type="EC" id="2.7.11.1" evidence="1"/>
<dbReference type="GO" id="GO:0004674">
    <property type="term" value="F:protein serine/threonine kinase activity"/>
    <property type="evidence" value="ECO:0007669"/>
    <property type="project" value="UniProtKB-KW"/>
</dbReference>
<dbReference type="FunFam" id="1.10.510.10:FF:000271">
    <property type="entry name" value="Non-specific serine/threonine protein kinase"/>
    <property type="match status" value="1"/>
</dbReference>
<keyword evidence="2" id="KW-0723">Serine/threonine-protein kinase</keyword>
<feature type="binding site" evidence="9">
    <location>
        <position position="51"/>
    </location>
    <ligand>
        <name>ATP</name>
        <dbReference type="ChEBI" id="CHEBI:30616"/>
    </ligand>
</feature>
<keyword evidence="14" id="KW-1185">Reference proteome</keyword>
<feature type="compositionally biased region" description="Polar residues" evidence="10">
    <location>
        <begin position="540"/>
        <end position="549"/>
    </location>
</feature>
<dbReference type="InterPro" id="IPR000719">
    <property type="entry name" value="Prot_kinase_dom"/>
</dbReference>
<accession>A0A0L0FPN0</accession>
<dbReference type="STRING" id="667725.A0A0L0FPN0"/>
<dbReference type="Gene3D" id="3.30.310.80">
    <property type="entry name" value="Kinase associated domain 1, KA1"/>
    <property type="match status" value="1"/>
</dbReference>
<feature type="domain" description="KA1" evidence="12">
    <location>
        <begin position="645"/>
        <end position="694"/>
    </location>
</feature>
<evidence type="ECO:0000256" key="6">
    <source>
        <dbReference type="ARBA" id="ARBA00022840"/>
    </source>
</evidence>
<dbReference type="InterPro" id="IPR001772">
    <property type="entry name" value="KA1_dom"/>
</dbReference>
<gene>
    <name evidence="13" type="ORF">SARC_08811</name>
</gene>
<dbReference type="InterPro" id="IPR008271">
    <property type="entry name" value="Ser/Thr_kinase_AS"/>
</dbReference>
<evidence type="ECO:0000256" key="10">
    <source>
        <dbReference type="SAM" id="MobiDB-lite"/>
    </source>
</evidence>
<protein>
    <recommendedName>
        <fullName evidence="1">non-specific serine/threonine protein kinase</fullName>
        <ecNumber evidence="1">2.7.11.1</ecNumber>
    </recommendedName>
</protein>
<evidence type="ECO:0000256" key="4">
    <source>
        <dbReference type="ARBA" id="ARBA00022741"/>
    </source>
</evidence>
<evidence type="ECO:0000313" key="14">
    <source>
        <dbReference type="Proteomes" id="UP000054560"/>
    </source>
</evidence>
<proteinExistence type="predicted"/>
<dbReference type="Pfam" id="PF00069">
    <property type="entry name" value="Pkinase"/>
    <property type="match status" value="1"/>
</dbReference>
<dbReference type="PROSITE" id="PS00107">
    <property type="entry name" value="PROTEIN_KINASE_ATP"/>
    <property type="match status" value="1"/>
</dbReference>
<feature type="compositionally biased region" description="Basic and acidic residues" evidence="10">
    <location>
        <begin position="530"/>
        <end position="539"/>
    </location>
</feature>
<evidence type="ECO:0000256" key="1">
    <source>
        <dbReference type="ARBA" id="ARBA00012513"/>
    </source>
</evidence>
<feature type="region of interest" description="Disordered" evidence="10">
    <location>
        <begin position="450"/>
        <end position="486"/>
    </location>
</feature>
<feature type="region of interest" description="Disordered" evidence="10">
    <location>
        <begin position="568"/>
        <end position="593"/>
    </location>
</feature>
<evidence type="ECO:0000256" key="5">
    <source>
        <dbReference type="ARBA" id="ARBA00022777"/>
    </source>
</evidence>
<dbReference type="InterPro" id="IPR028375">
    <property type="entry name" value="KA1/Ssp2_C"/>
</dbReference>
<dbReference type="InterPro" id="IPR011009">
    <property type="entry name" value="Kinase-like_dom_sf"/>
</dbReference>
<keyword evidence="6 9" id="KW-0067">ATP-binding</keyword>
<dbReference type="GO" id="GO:0005524">
    <property type="term" value="F:ATP binding"/>
    <property type="evidence" value="ECO:0007669"/>
    <property type="project" value="UniProtKB-UniRule"/>
</dbReference>
<dbReference type="Proteomes" id="UP000054560">
    <property type="component" value="Unassembled WGS sequence"/>
</dbReference>
<feature type="domain" description="Protein kinase" evidence="11">
    <location>
        <begin position="22"/>
        <end position="275"/>
    </location>
</feature>
<comment type="catalytic activity">
    <reaction evidence="7">
        <text>L-threonyl-[protein] + ATP = O-phospho-L-threonyl-[protein] + ADP + H(+)</text>
        <dbReference type="Rhea" id="RHEA:46608"/>
        <dbReference type="Rhea" id="RHEA-COMP:11060"/>
        <dbReference type="Rhea" id="RHEA-COMP:11605"/>
        <dbReference type="ChEBI" id="CHEBI:15378"/>
        <dbReference type="ChEBI" id="CHEBI:30013"/>
        <dbReference type="ChEBI" id="CHEBI:30616"/>
        <dbReference type="ChEBI" id="CHEBI:61977"/>
        <dbReference type="ChEBI" id="CHEBI:456216"/>
        <dbReference type="EC" id="2.7.11.1"/>
    </reaction>
</comment>
<dbReference type="eggNOG" id="KOG0583">
    <property type="taxonomic scope" value="Eukaryota"/>
</dbReference>
<dbReference type="OrthoDB" id="193931at2759"/>
<dbReference type="SMART" id="SM00220">
    <property type="entry name" value="S_TKc"/>
    <property type="match status" value="1"/>
</dbReference>
<dbReference type="FunFam" id="3.30.200.20:FF:000003">
    <property type="entry name" value="Non-specific serine/threonine protein kinase"/>
    <property type="match status" value="1"/>
</dbReference>
<feature type="region of interest" description="Disordered" evidence="10">
    <location>
        <begin position="344"/>
        <end position="379"/>
    </location>
</feature>
<evidence type="ECO:0000256" key="3">
    <source>
        <dbReference type="ARBA" id="ARBA00022679"/>
    </source>
</evidence>
<dbReference type="FunFam" id="3.30.310.80:FF:000011">
    <property type="entry name" value="Non-specific serine/threonine protein kinase"/>
    <property type="match status" value="1"/>
</dbReference>
<keyword evidence="5 13" id="KW-0418">Kinase</keyword>
<dbReference type="Pfam" id="PF02149">
    <property type="entry name" value="KA1"/>
    <property type="match status" value="1"/>
</dbReference>
<name>A0A0L0FPN0_9EUKA</name>
<dbReference type="GO" id="GO:0005737">
    <property type="term" value="C:cytoplasm"/>
    <property type="evidence" value="ECO:0007669"/>
    <property type="project" value="TreeGrafter"/>
</dbReference>
<dbReference type="EMBL" id="KQ242427">
    <property type="protein sequence ID" value="KNC78770.1"/>
    <property type="molecule type" value="Genomic_DNA"/>
</dbReference>
<evidence type="ECO:0000256" key="7">
    <source>
        <dbReference type="ARBA" id="ARBA00047899"/>
    </source>
</evidence>
<feature type="compositionally biased region" description="Polar residues" evidence="10">
    <location>
        <begin position="460"/>
        <end position="484"/>
    </location>
</feature>
<evidence type="ECO:0000256" key="2">
    <source>
        <dbReference type="ARBA" id="ARBA00022527"/>
    </source>
</evidence>
<dbReference type="RefSeq" id="XP_014152672.1">
    <property type="nucleotide sequence ID" value="XM_014297197.1"/>
</dbReference>
<feature type="region of interest" description="Disordered" evidence="10">
    <location>
        <begin position="401"/>
        <end position="435"/>
    </location>
</feature>
<dbReference type="PANTHER" id="PTHR24346:SF30">
    <property type="entry name" value="MATERNAL EMBRYONIC LEUCINE ZIPPER KINASE"/>
    <property type="match status" value="1"/>
</dbReference>